<evidence type="ECO:0000256" key="12">
    <source>
        <dbReference type="ARBA" id="ARBA00023277"/>
    </source>
</evidence>
<feature type="non-terminal residue" evidence="15">
    <location>
        <position position="1"/>
    </location>
</feature>
<evidence type="ECO:0000256" key="8">
    <source>
        <dbReference type="ARBA" id="ARBA00022989"/>
    </source>
</evidence>
<evidence type="ECO:0000256" key="10">
    <source>
        <dbReference type="ARBA" id="ARBA00023180"/>
    </source>
</evidence>
<proteinExistence type="inferred from homology"/>
<evidence type="ECO:0000256" key="7">
    <source>
        <dbReference type="ARBA" id="ARBA00022968"/>
    </source>
</evidence>
<dbReference type="EMBL" id="JACGCM010002611">
    <property type="protein sequence ID" value="KAF6138166.1"/>
    <property type="molecule type" value="Genomic_DNA"/>
</dbReference>
<dbReference type="Proteomes" id="UP000541444">
    <property type="component" value="Unassembled WGS sequence"/>
</dbReference>
<keyword evidence="12" id="KW-0119">Carbohydrate metabolism</keyword>
<protein>
    <recommendedName>
        <fullName evidence="13">O-fucosyltransferase family protein</fullName>
    </recommendedName>
</protein>
<accession>A0A7J7L690</accession>
<dbReference type="PANTHER" id="PTHR31741:SF2">
    <property type="entry name" value="O-FUCOSYLTRANSFERASE 13"/>
    <property type="match status" value="1"/>
</dbReference>
<evidence type="ECO:0000256" key="11">
    <source>
        <dbReference type="ARBA" id="ARBA00023253"/>
    </source>
</evidence>
<evidence type="ECO:0000256" key="3">
    <source>
        <dbReference type="ARBA" id="ARBA00007737"/>
    </source>
</evidence>
<keyword evidence="16" id="KW-1185">Reference proteome</keyword>
<keyword evidence="4" id="KW-0328">Glycosyltransferase</keyword>
<sequence length="190" mass="22027">MVVVSVKPLFSILIIFLSLILLTILFSPSTPFSQNFISPFSPRKSEIWSVRRIVEWRPCKWWLEGHLTGLWIGFCDTFSACVELPVSSNGYLRVDCYGGINKMRHDLCDGVGVARLLNAILILPKFEVAVYWNESRRSSAIGFCLVRVGRSFLRFFGVLWITELSYSIYDIYFIFHCRSFILVFRVSRDF</sequence>
<dbReference type="Pfam" id="PF10250">
    <property type="entry name" value="O-FucT"/>
    <property type="match status" value="1"/>
</dbReference>
<name>A0A7J7L690_9MAGN</name>
<keyword evidence="10" id="KW-0325">Glycoprotein</keyword>
<comment type="pathway">
    <text evidence="2">Glycan metabolism.</text>
</comment>
<reference evidence="15 16" key="1">
    <citation type="journal article" date="2020" name="IScience">
        <title>Genome Sequencing of the Endangered Kingdonia uniflora (Circaeasteraceae, Ranunculales) Reveals Potential Mechanisms of Evolutionary Specialization.</title>
        <authorList>
            <person name="Sun Y."/>
            <person name="Deng T."/>
            <person name="Zhang A."/>
            <person name="Moore M.J."/>
            <person name="Landis J.B."/>
            <person name="Lin N."/>
            <person name="Zhang H."/>
            <person name="Zhang X."/>
            <person name="Huang J."/>
            <person name="Zhang X."/>
            <person name="Sun H."/>
            <person name="Wang H."/>
        </authorList>
    </citation>
    <scope>NUCLEOTIDE SEQUENCE [LARGE SCALE GENOMIC DNA]</scope>
    <source>
        <strain evidence="15">TB1705</strain>
        <tissue evidence="15">Leaf</tissue>
    </source>
</reference>
<evidence type="ECO:0000256" key="6">
    <source>
        <dbReference type="ARBA" id="ARBA00022692"/>
    </source>
</evidence>
<organism evidence="15 16">
    <name type="scientific">Kingdonia uniflora</name>
    <dbReference type="NCBI Taxonomy" id="39325"/>
    <lineage>
        <taxon>Eukaryota</taxon>
        <taxon>Viridiplantae</taxon>
        <taxon>Streptophyta</taxon>
        <taxon>Embryophyta</taxon>
        <taxon>Tracheophyta</taxon>
        <taxon>Spermatophyta</taxon>
        <taxon>Magnoliopsida</taxon>
        <taxon>Ranunculales</taxon>
        <taxon>Circaeasteraceae</taxon>
        <taxon>Kingdonia</taxon>
    </lineage>
</organism>
<dbReference type="GO" id="GO:0016757">
    <property type="term" value="F:glycosyltransferase activity"/>
    <property type="evidence" value="ECO:0007669"/>
    <property type="project" value="UniProtKB-KW"/>
</dbReference>
<keyword evidence="8 14" id="KW-1133">Transmembrane helix</keyword>
<dbReference type="GO" id="GO:0005737">
    <property type="term" value="C:cytoplasm"/>
    <property type="evidence" value="ECO:0007669"/>
    <property type="project" value="TreeGrafter"/>
</dbReference>
<dbReference type="AlphaFoldDB" id="A0A7J7L690"/>
<evidence type="ECO:0000256" key="4">
    <source>
        <dbReference type="ARBA" id="ARBA00022676"/>
    </source>
</evidence>
<dbReference type="PANTHER" id="PTHR31741">
    <property type="entry name" value="OS02G0726500 PROTEIN-RELATED"/>
    <property type="match status" value="1"/>
</dbReference>
<evidence type="ECO:0000313" key="16">
    <source>
        <dbReference type="Proteomes" id="UP000541444"/>
    </source>
</evidence>
<gene>
    <name evidence="15" type="ORF">GIB67_011006</name>
</gene>
<keyword evidence="9 14" id="KW-0472">Membrane</keyword>
<comment type="subcellular location">
    <subcellularLocation>
        <location evidence="1">Membrane</location>
        <topology evidence="1">Single-pass type II membrane protein</topology>
    </subcellularLocation>
</comment>
<evidence type="ECO:0000256" key="1">
    <source>
        <dbReference type="ARBA" id="ARBA00004606"/>
    </source>
</evidence>
<keyword evidence="5" id="KW-0808">Transferase</keyword>
<evidence type="ECO:0000256" key="13">
    <source>
        <dbReference type="ARBA" id="ARBA00030350"/>
    </source>
</evidence>
<evidence type="ECO:0000256" key="14">
    <source>
        <dbReference type="SAM" id="Phobius"/>
    </source>
</evidence>
<dbReference type="InterPro" id="IPR019378">
    <property type="entry name" value="GDP-Fuc_O-FucTrfase"/>
</dbReference>
<keyword evidence="6 14" id="KW-0812">Transmembrane</keyword>
<dbReference type="OrthoDB" id="1718146at2759"/>
<evidence type="ECO:0000256" key="2">
    <source>
        <dbReference type="ARBA" id="ARBA00004881"/>
    </source>
</evidence>
<comment type="similarity">
    <text evidence="3">Belongs to the glycosyltransferase GT106 family.</text>
</comment>
<feature type="transmembrane region" description="Helical" evidence="14">
    <location>
        <begin position="6"/>
        <end position="26"/>
    </location>
</feature>
<keyword evidence="11" id="KW-0294">Fucose metabolism</keyword>
<comment type="caution">
    <text evidence="15">The sequence shown here is derived from an EMBL/GenBank/DDBJ whole genome shotgun (WGS) entry which is preliminary data.</text>
</comment>
<evidence type="ECO:0000256" key="9">
    <source>
        <dbReference type="ARBA" id="ARBA00023136"/>
    </source>
</evidence>
<dbReference type="GO" id="GO:0016020">
    <property type="term" value="C:membrane"/>
    <property type="evidence" value="ECO:0007669"/>
    <property type="project" value="UniProtKB-SubCell"/>
</dbReference>
<keyword evidence="7" id="KW-0735">Signal-anchor</keyword>
<evidence type="ECO:0000256" key="5">
    <source>
        <dbReference type="ARBA" id="ARBA00022679"/>
    </source>
</evidence>
<evidence type="ECO:0000313" key="15">
    <source>
        <dbReference type="EMBL" id="KAF6138166.1"/>
    </source>
</evidence>
<dbReference type="GO" id="GO:0006004">
    <property type="term" value="P:fucose metabolic process"/>
    <property type="evidence" value="ECO:0007669"/>
    <property type="project" value="UniProtKB-KW"/>
</dbReference>